<dbReference type="Gene3D" id="3.40.50.300">
    <property type="entry name" value="P-loop containing nucleotide triphosphate hydrolases"/>
    <property type="match status" value="1"/>
</dbReference>
<keyword evidence="2" id="KW-1185">Reference proteome</keyword>
<protein>
    <submittedName>
        <fullName evidence="1">Uncharacterized protein</fullName>
    </submittedName>
</protein>
<dbReference type="Proteomes" id="UP000269019">
    <property type="component" value="Chromosome"/>
</dbReference>
<dbReference type="SUPFAM" id="SSF52540">
    <property type="entry name" value="P-loop containing nucleoside triphosphate hydrolases"/>
    <property type="match status" value="1"/>
</dbReference>
<evidence type="ECO:0000313" key="2">
    <source>
        <dbReference type="Proteomes" id="UP000269019"/>
    </source>
</evidence>
<accession>A0A3G6J9T7</accession>
<name>A0A3G6J9T7_9CORY</name>
<reference evidence="1 2" key="1">
    <citation type="submission" date="2018-11" db="EMBL/GenBank/DDBJ databases">
        <authorList>
            <person name="Kleinhagauer T."/>
            <person name="Glaeser S.P."/>
            <person name="Spergser J."/>
            <person name="Ruckert C."/>
            <person name="Kaempfer P."/>
            <person name="Busse H.-J."/>
        </authorList>
    </citation>
    <scope>NUCLEOTIDE SEQUENCE [LARGE SCALE GENOMIC DNA]</scope>
    <source>
        <strain evidence="1 2">200CH</strain>
    </source>
</reference>
<dbReference type="EMBL" id="CP033896">
    <property type="protein sequence ID" value="AZA14552.1"/>
    <property type="molecule type" value="Genomic_DNA"/>
</dbReference>
<proteinExistence type="predicted"/>
<dbReference type="InterPro" id="IPR027417">
    <property type="entry name" value="P-loop_NTPase"/>
</dbReference>
<organism evidence="1 2">
    <name type="scientific">Corynebacterium choanae</name>
    <dbReference type="NCBI Taxonomy" id="1862358"/>
    <lineage>
        <taxon>Bacteria</taxon>
        <taxon>Bacillati</taxon>
        <taxon>Actinomycetota</taxon>
        <taxon>Actinomycetes</taxon>
        <taxon>Mycobacteriales</taxon>
        <taxon>Corynebacteriaceae</taxon>
        <taxon>Corynebacterium</taxon>
    </lineage>
</organism>
<dbReference type="KEGG" id="ccho:CCHOA_10870"/>
<evidence type="ECO:0000313" key="1">
    <source>
        <dbReference type="EMBL" id="AZA14552.1"/>
    </source>
</evidence>
<dbReference type="AlphaFoldDB" id="A0A3G6J9T7"/>
<gene>
    <name evidence="1" type="ORF">CCHOA_10870</name>
</gene>
<sequence length="376" mass="39943">MLAQDAAHVIAAAGWVTRTAAATQQWRGCNCIVVEQGIDDFSVRSVDPTLPIIGITRTLPDRTGSDPRALAGVGSLDETILRQHPASEGYLGYGAFPPQIIALPEQGGILLRLLRELQQQLGSWQPVQPGIVIGVVGAVGGAGATVTAGILARLVADSVLFLDCNARPGEADLLFGMETHTQAYWGDVQPHGGMIDSRELLAALPATSDGIHILGAPAYPLDAPANQQMLNTPRWRYLREFAHSGRNTDCVSVISSVAGEGHTVICDIGNVTTLGDPVLEHCDAVVVLIPPEIRAATISTTVLRYLSAIEMPTAVYARPRGWSTVDESTFRTIAGNGYLGVIPEIASLHRAIETSGLPRHLPKAVTAPLQQFLDLL</sequence>